<keyword evidence="3" id="KW-1185">Reference proteome</keyword>
<evidence type="ECO:0000256" key="1">
    <source>
        <dbReference type="SAM" id="SignalP"/>
    </source>
</evidence>
<reference evidence="2 3" key="1">
    <citation type="submission" date="2016-10" db="EMBL/GenBank/DDBJ databases">
        <authorList>
            <person name="Varghese N."/>
            <person name="Submissions S."/>
        </authorList>
    </citation>
    <scope>NUCLEOTIDE SEQUENCE [LARGE SCALE GENOMIC DNA]</scope>
    <source>
        <strain evidence="2 3">Nl1</strain>
    </source>
</reference>
<name>A0ABY0TGT7_9PROT</name>
<proteinExistence type="predicted"/>
<feature type="signal peptide" evidence="1">
    <location>
        <begin position="1"/>
        <end position="26"/>
    </location>
</feature>
<evidence type="ECO:0000313" key="2">
    <source>
        <dbReference type="EMBL" id="SDQ78045.1"/>
    </source>
</evidence>
<sequence length="365" mass="39632">MRGLPRPIISACICLACILGSTETFSGPDSGALPGAAPGVPQKTLTITEQYNLPIAELSGLAIARTTRNKGGNGSVETGEDGINIYAVGDGSYEIARFQIDAASGAAIIDAQDVADVVRKGKADASQWEAIATDGRDTICMLSENRGEITCLDHRLERRRGSFTLDVSSIGHLELAWEARPNSRGEGMILMKKGHVLVLKEKHPAMLVEFGPEGDSPIGYGPATFLQDNEEFAGLKTDSEEPIVYRANRAIFPIQRRLVALKTWEFSERLRELAMDASEITLGPDGSVYLLSQESATLIRLQKILKPDEDKVSLDRGAYWKLPAGLEKAEGLVIDGDMHPWIGIDIKQTSKFNLFRLSPIDAAPE</sequence>
<protein>
    <recommendedName>
        <fullName evidence="4">Phytase-like domain-containing protein</fullName>
    </recommendedName>
</protein>
<organism evidence="2 3">
    <name type="scientific">Nitrosospira multiformis</name>
    <dbReference type="NCBI Taxonomy" id="1231"/>
    <lineage>
        <taxon>Bacteria</taxon>
        <taxon>Pseudomonadati</taxon>
        <taxon>Pseudomonadota</taxon>
        <taxon>Betaproteobacteria</taxon>
        <taxon>Nitrosomonadales</taxon>
        <taxon>Nitrosomonadaceae</taxon>
        <taxon>Nitrosospira</taxon>
    </lineage>
</organism>
<accession>A0ABY0TGT7</accession>
<feature type="chain" id="PRO_5047192736" description="Phytase-like domain-containing protein" evidence="1">
    <location>
        <begin position="27"/>
        <end position="365"/>
    </location>
</feature>
<evidence type="ECO:0008006" key="4">
    <source>
        <dbReference type="Google" id="ProtNLM"/>
    </source>
</evidence>
<comment type="caution">
    <text evidence="2">The sequence shown here is derived from an EMBL/GenBank/DDBJ whole genome shotgun (WGS) entry which is preliminary data.</text>
</comment>
<dbReference type="EMBL" id="FNKY01000001">
    <property type="protein sequence ID" value="SDQ78045.1"/>
    <property type="molecule type" value="Genomic_DNA"/>
</dbReference>
<dbReference type="RefSeq" id="WP_074632504.1">
    <property type="nucleotide sequence ID" value="NZ_FNKY01000001.1"/>
</dbReference>
<keyword evidence="1" id="KW-0732">Signal</keyword>
<evidence type="ECO:0000313" key="3">
    <source>
        <dbReference type="Proteomes" id="UP000183471"/>
    </source>
</evidence>
<dbReference type="Proteomes" id="UP000183471">
    <property type="component" value="Unassembled WGS sequence"/>
</dbReference>
<gene>
    <name evidence="2" type="ORF">SAMN05216402_2258</name>
</gene>